<name>A0A5A7RFR1_STRAF</name>
<reference evidence="7" key="1">
    <citation type="journal article" date="2019" name="Curr. Biol.">
        <title>Genome Sequence of Striga asiatica Provides Insight into the Evolution of Plant Parasitism.</title>
        <authorList>
            <person name="Yoshida S."/>
            <person name="Kim S."/>
            <person name="Wafula E.K."/>
            <person name="Tanskanen J."/>
            <person name="Kim Y.M."/>
            <person name="Honaas L."/>
            <person name="Yang Z."/>
            <person name="Spallek T."/>
            <person name="Conn C.E."/>
            <person name="Ichihashi Y."/>
            <person name="Cheong K."/>
            <person name="Cui S."/>
            <person name="Der J.P."/>
            <person name="Gundlach H."/>
            <person name="Jiao Y."/>
            <person name="Hori C."/>
            <person name="Ishida J.K."/>
            <person name="Kasahara H."/>
            <person name="Kiba T."/>
            <person name="Kim M.S."/>
            <person name="Koo N."/>
            <person name="Laohavisit A."/>
            <person name="Lee Y.H."/>
            <person name="Lumba S."/>
            <person name="McCourt P."/>
            <person name="Mortimer J.C."/>
            <person name="Mutuku J.M."/>
            <person name="Nomura T."/>
            <person name="Sasaki-Sekimoto Y."/>
            <person name="Seto Y."/>
            <person name="Wang Y."/>
            <person name="Wakatake T."/>
            <person name="Sakakibara H."/>
            <person name="Demura T."/>
            <person name="Yamaguchi S."/>
            <person name="Yoneyama K."/>
            <person name="Manabe R.I."/>
            <person name="Nelson D.C."/>
            <person name="Schulman A.H."/>
            <person name="Timko M.P."/>
            <person name="dePamphilis C.W."/>
            <person name="Choi D."/>
            <person name="Shirasu K."/>
        </authorList>
    </citation>
    <scope>NUCLEOTIDE SEQUENCE [LARGE SCALE GENOMIC DNA]</scope>
    <source>
        <strain evidence="7">cv. UVA1</strain>
    </source>
</reference>
<evidence type="ECO:0000256" key="5">
    <source>
        <dbReference type="ARBA" id="ARBA00023242"/>
    </source>
</evidence>
<evidence type="ECO:0000256" key="2">
    <source>
        <dbReference type="ARBA" id="ARBA00023015"/>
    </source>
</evidence>
<keyword evidence="7" id="KW-1185">Reference proteome</keyword>
<keyword evidence="5" id="KW-0539">Nucleus</keyword>
<gene>
    <name evidence="6" type="ORF">STAS_33738</name>
</gene>
<organism evidence="6 7">
    <name type="scientific">Striga asiatica</name>
    <name type="common">Asiatic witchweed</name>
    <name type="synonym">Buchnera asiatica</name>
    <dbReference type="NCBI Taxonomy" id="4170"/>
    <lineage>
        <taxon>Eukaryota</taxon>
        <taxon>Viridiplantae</taxon>
        <taxon>Streptophyta</taxon>
        <taxon>Embryophyta</taxon>
        <taxon>Tracheophyta</taxon>
        <taxon>Spermatophyta</taxon>
        <taxon>Magnoliopsida</taxon>
        <taxon>eudicotyledons</taxon>
        <taxon>Gunneridae</taxon>
        <taxon>Pentapetalae</taxon>
        <taxon>asterids</taxon>
        <taxon>lamiids</taxon>
        <taxon>Lamiales</taxon>
        <taxon>Orobanchaceae</taxon>
        <taxon>Buchnereae</taxon>
        <taxon>Striga</taxon>
    </lineage>
</organism>
<evidence type="ECO:0000313" key="6">
    <source>
        <dbReference type="EMBL" id="GER56045.1"/>
    </source>
</evidence>
<dbReference type="SUPFAM" id="SSF101936">
    <property type="entry name" value="DNA-binding pseudobarrel domain"/>
    <property type="match status" value="2"/>
</dbReference>
<keyword evidence="4" id="KW-0804">Transcription</keyword>
<dbReference type="InterPro" id="IPR015300">
    <property type="entry name" value="DNA-bd_pseudobarrel_sf"/>
</dbReference>
<comment type="caution">
    <text evidence="6">The sequence shown here is derived from an EMBL/GenBank/DDBJ whole genome shotgun (WGS) entry which is preliminary data.</text>
</comment>
<evidence type="ECO:0000256" key="4">
    <source>
        <dbReference type="ARBA" id="ARBA00023163"/>
    </source>
</evidence>
<accession>A0A5A7RFR1</accession>
<dbReference type="AlphaFoldDB" id="A0A5A7RFR1"/>
<sequence>MLPIVTVVTGRYVQPVQYSCAAALYFDKKEGRKYEVTMKSIDNRLHFADGWELFVRIEDIRKEYTLFFECTSLTNFTVTLISLDFRQHIPMSFWKSHIKNKIRDTRLACLMFKGVVYSLQVIERHGKKLMEHGGAKEFIEHVGIVEGSICSFTLLPAPNLSFRVVV</sequence>
<dbReference type="Gene3D" id="2.40.330.10">
    <property type="entry name" value="DNA-binding pseudobarrel domain"/>
    <property type="match status" value="2"/>
</dbReference>
<evidence type="ECO:0000256" key="1">
    <source>
        <dbReference type="ARBA" id="ARBA00004123"/>
    </source>
</evidence>
<dbReference type="EMBL" id="BKCP01012403">
    <property type="protein sequence ID" value="GER56045.1"/>
    <property type="molecule type" value="Genomic_DNA"/>
</dbReference>
<dbReference type="OrthoDB" id="1864528at2759"/>
<proteinExistence type="predicted"/>
<evidence type="ECO:0000313" key="7">
    <source>
        <dbReference type="Proteomes" id="UP000325081"/>
    </source>
</evidence>
<dbReference type="Proteomes" id="UP000325081">
    <property type="component" value="Unassembled WGS sequence"/>
</dbReference>
<keyword evidence="2" id="KW-0805">Transcription regulation</keyword>
<comment type="subcellular location">
    <subcellularLocation>
        <location evidence="1">Nucleus</location>
    </subcellularLocation>
</comment>
<keyword evidence="3" id="KW-0238">DNA-binding</keyword>
<protein>
    <submittedName>
        <fullName evidence="6">B3 domain-containing protein</fullName>
    </submittedName>
</protein>
<dbReference type="GO" id="GO:0005634">
    <property type="term" value="C:nucleus"/>
    <property type="evidence" value="ECO:0007669"/>
    <property type="project" value="UniProtKB-SubCell"/>
</dbReference>
<evidence type="ECO:0000256" key="3">
    <source>
        <dbReference type="ARBA" id="ARBA00023125"/>
    </source>
</evidence>
<dbReference type="GO" id="GO:0003677">
    <property type="term" value="F:DNA binding"/>
    <property type="evidence" value="ECO:0007669"/>
    <property type="project" value="UniProtKB-KW"/>
</dbReference>